<dbReference type="CDD" id="cd00093">
    <property type="entry name" value="HTH_XRE"/>
    <property type="match status" value="1"/>
</dbReference>
<dbReference type="PROSITE" id="PS50943">
    <property type="entry name" value="HTH_CROC1"/>
    <property type="match status" value="1"/>
</dbReference>
<evidence type="ECO:0000313" key="3">
    <source>
        <dbReference type="Proteomes" id="UP000198925"/>
    </source>
</evidence>
<dbReference type="Pfam" id="PF13560">
    <property type="entry name" value="HTH_31"/>
    <property type="match status" value="1"/>
</dbReference>
<sequence length="95" mass="10967">MSFGRVIRERRTALGIGMTDMADRLGISAAYWSRIERDMESPPRDQLIERAAAILGLCLDDVFVEAQRLPPDMRTDMAKVVRAYRRLRAIDRTER</sequence>
<dbReference type="Proteomes" id="UP000198925">
    <property type="component" value="Unassembled WGS sequence"/>
</dbReference>
<dbReference type="Gene3D" id="1.10.260.40">
    <property type="entry name" value="lambda repressor-like DNA-binding domains"/>
    <property type="match status" value="1"/>
</dbReference>
<name>A0A1G6RR22_9PROT</name>
<dbReference type="AlphaFoldDB" id="A0A1G6RR22"/>
<feature type="domain" description="HTH cro/C1-type" evidence="1">
    <location>
        <begin position="7"/>
        <end position="62"/>
    </location>
</feature>
<dbReference type="InterPro" id="IPR001387">
    <property type="entry name" value="Cro/C1-type_HTH"/>
</dbReference>
<dbReference type="SMART" id="SM00530">
    <property type="entry name" value="HTH_XRE"/>
    <property type="match status" value="1"/>
</dbReference>
<organism evidence="2 3">
    <name type="scientific">Belnapia rosea</name>
    <dbReference type="NCBI Taxonomy" id="938405"/>
    <lineage>
        <taxon>Bacteria</taxon>
        <taxon>Pseudomonadati</taxon>
        <taxon>Pseudomonadota</taxon>
        <taxon>Alphaproteobacteria</taxon>
        <taxon>Acetobacterales</taxon>
        <taxon>Roseomonadaceae</taxon>
        <taxon>Belnapia</taxon>
    </lineage>
</organism>
<dbReference type="GO" id="GO:0003677">
    <property type="term" value="F:DNA binding"/>
    <property type="evidence" value="ECO:0007669"/>
    <property type="project" value="InterPro"/>
</dbReference>
<dbReference type="InterPro" id="IPR010982">
    <property type="entry name" value="Lambda_DNA-bd_dom_sf"/>
</dbReference>
<dbReference type="EMBL" id="FMZX01000004">
    <property type="protein sequence ID" value="SDD06427.1"/>
    <property type="molecule type" value="Genomic_DNA"/>
</dbReference>
<gene>
    <name evidence="2" type="ORF">SAMN04487779_100485</name>
</gene>
<keyword evidence="3" id="KW-1185">Reference proteome</keyword>
<reference evidence="2 3" key="1">
    <citation type="submission" date="2016-10" db="EMBL/GenBank/DDBJ databases">
        <authorList>
            <person name="de Groot N.N."/>
        </authorList>
    </citation>
    <scope>NUCLEOTIDE SEQUENCE [LARGE SCALE GENOMIC DNA]</scope>
    <source>
        <strain evidence="2 3">CPCC 100156</strain>
    </source>
</reference>
<protein>
    <submittedName>
        <fullName evidence="2">Transcriptional regulator, contains XRE-family HTH domain</fullName>
    </submittedName>
</protein>
<accession>A0A1G6RR22</accession>
<proteinExistence type="predicted"/>
<dbReference type="RefSeq" id="WP_090663020.1">
    <property type="nucleotide sequence ID" value="NZ_FMZX01000004.1"/>
</dbReference>
<dbReference type="SUPFAM" id="SSF47413">
    <property type="entry name" value="lambda repressor-like DNA-binding domains"/>
    <property type="match status" value="1"/>
</dbReference>
<evidence type="ECO:0000313" key="2">
    <source>
        <dbReference type="EMBL" id="SDD06427.1"/>
    </source>
</evidence>
<evidence type="ECO:0000259" key="1">
    <source>
        <dbReference type="PROSITE" id="PS50943"/>
    </source>
</evidence>